<reference evidence="2 3" key="1">
    <citation type="journal article" date="2023" name="Int. J. Syst. Evol. Microbiol.">
        <title>Sellimonas catena sp. nov., isolated from human faeces.</title>
        <authorList>
            <person name="Hisatomi A."/>
            <person name="Ohkuma M."/>
            <person name="Sakamoto M."/>
        </authorList>
    </citation>
    <scope>NUCLEOTIDE SEQUENCE [LARGE SCALE GENOMIC DNA]</scope>
    <source>
        <strain evidence="2 3">12EGH17</strain>
    </source>
</reference>
<dbReference type="InterPro" id="IPR011256">
    <property type="entry name" value="Reg_factor_effector_dom_sf"/>
</dbReference>
<name>A0A9W6C6Y8_9FIRM</name>
<dbReference type="InterPro" id="IPR029442">
    <property type="entry name" value="GyrI-like"/>
</dbReference>
<proteinExistence type="predicted"/>
<evidence type="ECO:0000259" key="1">
    <source>
        <dbReference type="Pfam" id="PF06445"/>
    </source>
</evidence>
<dbReference type="Pfam" id="PF06445">
    <property type="entry name" value="GyrI-like"/>
    <property type="match status" value="1"/>
</dbReference>
<gene>
    <name evidence="2" type="ORF">Selli1_34950</name>
</gene>
<dbReference type="InterPro" id="IPR008319">
    <property type="entry name" value="GyrI-like_CCH_Lin2189-like"/>
</dbReference>
<dbReference type="SUPFAM" id="SSF55136">
    <property type="entry name" value="Probable bacterial effector-binding domain"/>
    <property type="match status" value="1"/>
</dbReference>
<dbReference type="Gene3D" id="3.20.80.10">
    <property type="entry name" value="Regulatory factor, effector binding domain"/>
    <property type="match status" value="1"/>
</dbReference>
<evidence type="ECO:0000313" key="2">
    <source>
        <dbReference type="EMBL" id="GLG06321.1"/>
    </source>
</evidence>
<dbReference type="EMBL" id="BSBO01000067">
    <property type="protein sequence ID" value="GLG06321.1"/>
    <property type="molecule type" value="Genomic_DNA"/>
</dbReference>
<dbReference type="RefSeq" id="WP_087168413.1">
    <property type="nucleotide sequence ID" value="NZ_BSBO01000067.1"/>
</dbReference>
<protein>
    <submittedName>
        <fullName evidence="2">Transcriptional regulator</fullName>
    </submittedName>
</protein>
<evidence type="ECO:0000313" key="3">
    <source>
        <dbReference type="Proteomes" id="UP001145145"/>
    </source>
</evidence>
<dbReference type="Proteomes" id="UP001145145">
    <property type="component" value="Unassembled WGS sequence"/>
</dbReference>
<comment type="caution">
    <text evidence="2">The sequence shown here is derived from an EMBL/GenBank/DDBJ whole genome shotgun (WGS) entry which is preliminary data.</text>
</comment>
<dbReference type="PIRSF" id="PIRSF031644">
    <property type="entry name" value="UCP031644"/>
    <property type="match status" value="1"/>
</dbReference>
<organism evidence="2 3">
    <name type="scientific">Sellimonas catena</name>
    <dbReference type="NCBI Taxonomy" id="2994035"/>
    <lineage>
        <taxon>Bacteria</taxon>
        <taxon>Bacillati</taxon>
        <taxon>Bacillota</taxon>
        <taxon>Clostridia</taxon>
        <taxon>Lachnospirales</taxon>
        <taxon>Lachnospiraceae</taxon>
        <taxon>Sellimonas</taxon>
    </lineage>
</organism>
<keyword evidence="3" id="KW-1185">Reference proteome</keyword>
<dbReference type="AlphaFoldDB" id="A0A9W6C6Y8"/>
<feature type="domain" description="GyrI-like small molecule binding" evidence="1">
    <location>
        <begin position="19"/>
        <end position="209"/>
    </location>
</feature>
<sequence>MTAFDYKKEYKEFYLPPRKPQIVEVPEMNFLAVRGMGDPNEEEGDYKAAIGLLYSIAYTIKMSKMGKHRIEGYFDYVVPPLEGFWWQDGVQGVDYTRKDQFQWISLIRLPEFVTREEFDWAIQEASVKKQMDFSKVEFFTYHEGLCVQCMHIGPYDNEPVTVREMERYAKEQGYELDFSDQRYHHEIYLSDVRKCKPENLKTVIRQPIK</sequence>
<accession>A0A9W6C6Y8</accession>